<dbReference type="Proteomes" id="UP000233551">
    <property type="component" value="Unassembled WGS sequence"/>
</dbReference>
<keyword evidence="2" id="KW-1185">Reference proteome</keyword>
<evidence type="ECO:0000313" key="1">
    <source>
        <dbReference type="EMBL" id="PKI77831.1"/>
    </source>
</evidence>
<gene>
    <name evidence="1" type="ORF">CRG98_001795</name>
</gene>
<dbReference type="AlphaFoldDB" id="A0A2I0LAY8"/>
<dbReference type="STRING" id="22663.A0A2I0LAY8"/>
<comment type="caution">
    <text evidence="1">The sequence shown here is derived from an EMBL/GenBank/DDBJ whole genome shotgun (WGS) entry which is preliminary data.</text>
</comment>
<reference evidence="1 2" key="1">
    <citation type="submission" date="2017-11" db="EMBL/GenBank/DDBJ databases">
        <title>De-novo sequencing of pomegranate (Punica granatum L.) genome.</title>
        <authorList>
            <person name="Akparov Z."/>
            <person name="Amiraslanov A."/>
            <person name="Hajiyeva S."/>
            <person name="Abbasov M."/>
            <person name="Kaur K."/>
            <person name="Hamwieh A."/>
            <person name="Solovyev V."/>
            <person name="Salamov A."/>
            <person name="Braich B."/>
            <person name="Kosarev P."/>
            <person name="Mahmoud A."/>
            <person name="Hajiyev E."/>
            <person name="Babayeva S."/>
            <person name="Izzatullayeva V."/>
            <person name="Mammadov A."/>
            <person name="Mammadov A."/>
            <person name="Sharifova S."/>
            <person name="Ojaghi J."/>
            <person name="Eynullazada K."/>
            <person name="Bayramov B."/>
            <person name="Abdulazimova A."/>
            <person name="Shahmuradov I."/>
        </authorList>
    </citation>
    <scope>NUCLEOTIDE SEQUENCE [LARGE SCALE GENOMIC DNA]</scope>
    <source>
        <strain evidence="2">cv. AG2017</strain>
        <tissue evidence="1">Leaf</tissue>
    </source>
</reference>
<sequence length="182" mass="20701">MEILQVIDAYLYETECPVRSLEPVQVELFNKHICGGSKLNMYQYSMILFWPSGKEGKSWFTRSLFVTRSHLIVCVEDIKQFGSLSMGSHSPPYFSLILCCNIADVSDMVIEEEGDRCVVLELDCASSQFPPAINVAPSRKISSDTLTWKLKWFSENSWIQFVTLLKALHAQTPSPLFVRNIP</sequence>
<dbReference type="EMBL" id="PGOL01000073">
    <property type="protein sequence ID" value="PKI77831.1"/>
    <property type="molecule type" value="Genomic_DNA"/>
</dbReference>
<organism evidence="1 2">
    <name type="scientific">Punica granatum</name>
    <name type="common">Pomegranate</name>
    <dbReference type="NCBI Taxonomy" id="22663"/>
    <lineage>
        <taxon>Eukaryota</taxon>
        <taxon>Viridiplantae</taxon>
        <taxon>Streptophyta</taxon>
        <taxon>Embryophyta</taxon>
        <taxon>Tracheophyta</taxon>
        <taxon>Spermatophyta</taxon>
        <taxon>Magnoliopsida</taxon>
        <taxon>eudicotyledons</taxon>
        <taxon>Gunneridae</taxon>
        <taxon>Pentapetalae</taxon>
        <taxon>rosids</taxon>
        <taxon>malvids</taxon>
        <taxon>Myrtales</taxon>
        <taxon>Lythraceae</taxon>
        <taxon>Punica</taxon>
    </lineage>
</organism>
<name>A0A2I0LAY8_PUNGR</name>
<proteinExistence type="predicted"/>
<evidence type="ECO:0000313" key="2">
    <source>
        <dbReference type="Proteomes" id="UP000233551"/>
    </source>
</evidence>
<accession>A0A2I0LAY8</accession>
<protein>
    <submittedName>
        <fullName evidence="1">Uncharacterized protein</fullName>
    </submittedName>
</protein>